<organism evidence="1 2">
    <name type="scientific">Agaricus bisporus var. burnettii (strain JB137-S8 / ATCC MYA-4627 / FGSC 10392)</name>
    <name type="common">White button mushroom</name>
    <dbReference type="NCBI Taxonomy" id="597362"/>
    <lineage>
        <taxon>Eukaryota</taxon>
        <taxon>Fungi</taxon>
        <taxon>Dikarya</taxon>
        <taxon>Basidiomycota</taxon>
        <taxon>Agaricomycotina</taxon>
        <taxon>Agaricomycetes</taxon>
        <taxon>Agaricomycetidae</taxon>
        <taxon>Agaricales</taxon>
        <taxon>Agaricineae</taxon>
        <taxon>Agaricaceae</taxon>
        <taxon>Agaricus</taxon>
    </lineage>
</organism>
<dbReference type="OrthoDB" id="2841595at2759"/>
<keyword evidence="2" id="KW-1185">Reference proteome</keyword>
<sequence>MSDATPPPDSIFASPAFESNCATPPPAKSACTTPTVDNRATATAYYYISSKGRRRYPDTSSLIPYKPLPEGWDISEHYWLYGWPISDRQLQSILRDVFNLPIAGTTPRDEFLDARCVERILRLLSGYEYLFWFICKPTEETMAEGIVEDLPPGPPGIPLVTLSCTARRRFFMQRPNVEQMKYLTSILGEPRWLESQHLKKDFPFECFE</sequence>
<dbReference type="KEGG" id="abp:AGABI1DRAFT106735"/>
<dbReference type="RefSeq" id="XP_007329907.1">
    <property type="nucleotide sequence ID" value="XM_007329845.1"/>
</dbReference>
<dbReference type="AlphaFoldDB" id="K5X863"/>
<protein>
    <submittedName>
        <fullName evidence="1">Uncharacterized protein</fullName>
    </submittedName>
</protein>
<reference evidence="2" key="1">
    <citation type="journal article" date="2012" name="Proc. Natl. Acad. Sci. U.S.A.">
        <title>Genome sequence of the button mushroom Agaricus bisporus reveals mechanisms governing adaptation to a humic-rich ecological niche.</title>
        <authorList>
            <person name="Morin E."/>
            <person name="Kohler A."/>
            <person name="Baker A.R."/>
            <person name="Foulongne-Oriol M."/>
            <person name="Lombard V."/>
            <person name="Nagy L.G."/>
            <person name="Ohm R.A."/>
            <person name="Patyshakuliyeva A."/>
            <person name="Brun A."/>
            <person name="Aerts A.L."/>
            <person name="Bailey A.M."/>
            <person name="Billette C."/>
            <person name="Coutinho P.M."/>
            <person name="Deakin G."/>
            <person name="Doddapaneni H."/>
            <person name="Floudas D."/>
            <person name="Grimwood J."/>
            <person name="Hilden K."/>
            <person name="Kuees U."/>
            <person name="LaButti K.M."/>
            <person name="Lapidus A."/>
            <person name="Lindquist E.A."/>
            <person name="Lucas S.M."/>
            <person name="Murat C."/>
            <person name="Riley R.W."/>
            <person name="Salamov A.A."/>
            <person name="Schmutz J."/>
            <person name="Subramanian V."/>
            <person name="Woesten H.A.B."/>
            <person name="Xu J."/>
            <person name="Eastwood D.C."/>
            <person name="Foster G.D."/>
            <person name="Sonnenberg A.S."/>
            <person name="Cullen D."/>
            <person name="de Vries R.P."/>
            <person name="Lundell T."/>
            <person name="Hibbett D.S."/>
            <person name="Henrissat B."/>
            <person name="Burton K.S."/>
            <person name="Kerrigan R.W."/>
            <person name="Challen M.P."/>
            <person name="Grigoriev I.V."/>
            <person name="Martin F."/>
        </authorList>
    </citation>
    <scope>NUCLEOTIDE SEQUENCE [LARGE SCALE GENOMIC DNA]</scope>
    <source>
        <strain evidence="2">JB137-S8 / ATCC MYA-4627 / FGSC 10392</strain>
    </source>
</reference>
<evidence type="ECO:0000313" key="1">
    <source>
        <dbReference type="EMBL" id="EKM79157.1"/>
    </source>
</evidence>
<evidence type="ECO:0000313" key="2">
    <source>
        <dbReference type="Proteomes" id="UP000008493"/>
    </source>
</evidence>
<name>K5X863_AGABU</name>
<dbReference type="GeneID" id="18822316"/>
<dbReference type="Proteomes" id="UP000008493">
    <property type="component" value="Unassembled WGS sequence"/>
</dbReference>
<dbReference type="InParanoid" id="K5X863"/>
<dbReference type="OMA" id="FWFICKP"/>
<dbReference type="HOGENOM" id="CLU_1320539_0_0_1"/>
<dbReference type="EMBL" id="JH971390">
    <property type="protein sequence ID" value="EKM79157.1"/>
    <property type="molecule type" value="Genomic_DNA"/>
</dbReference>
<proteinExistence type="predicted"/>
<accession>K5X863</accession>
<gene>
    <name evidence="1" type="ORF">AGABI1DRAFT_106735</name>
</gene>
<dbReference type="eggNOG" id="ENOG502RBNJ">
    <property type="taxonomic scope" value="Eukaryota"/>
</dbReference>